<evidence type="ECO:0000313" key="2">
    <source>
        <dbReference type="Proteomes" id="UP001595075"/>
    </source>
</evidence>
<organism evidence="1 2">
    <name type="scientific">Oculimacula yallundae</name>
    <dbReference type="NCBI Taxonomy" id="86028"/>
    <lineage>
        <taxon>Eukaryota</taxon>
        <taxon>Fungi</taxon>
        <taxon>Dikarya</taxon>
        <taxon>Ascomycota</taxon>
        <taxon>Pezizomycotina</taxon>
        <taxon>Leotiomycetes</taxon>
        <taxon>Helotiales</taxon>
        <taxon>Ploettnerulaceae</taxon>
        <taxon>Oculimacula</taxon>
    </lineage>
</organism>
<proteinExistence type="predicted"/>
<evidence type="ECO:0000313" key="1">
    <source>
        <dbReference type="EMBL" id="KAL2070101.1"/>
    </source>
</evidence>
<sequence>MPMPFSSHLASRLSAISCIRSSGSGPVRTALLHPTPAPGRVLVELDMPDQICPLRRSALLLPPFPTTQQQIHHQTSGSLTVYISPSLLSSPRLSPSFSLTPFIATKDNL</sequence>
<name>A0ABR4CKT5_9HELO</name>
<protein>
    <submittedName>
        <fullName evidence="1">Uncharacterized protein</fullName>
    </submittedName>
</protein>
<reference evidence="1 2" key="1">
    <citation type="journal article" date="2024" name="Commun. Biol.">
        <title>Comparative genomic analysis of thermophilic fungi reveals convergent evolutionary adaptations and gene losses.</title>
        <authorList>
            <person name="Steindorff A.S."/>
            <person name="Aguilar-Pontes M.V."/>
            <person name="Robinson A.J."/>
            <person name="Andreopoulos B."/>
            <person name="LaButti K."/>
            <person name="Kuo A."/>
            <person name="Mondo S."/>
            <person name="Riley R."/>
            <person name="Otillar R."/>
            <person name="Haridas S."/>
            <person name="Lipzen A."/>
            <person name="Grimwood J."/>
            <person name="Schmutz J."/>
            <person name="Clum A."/>
            <person name="Reid I.D."/>
            <person name="Moisan M.C."/>
            <person name="Butler G."/>
            <person name="Nguyen T.T.M."/>
            <person name="Dewar K."/>
            <person name="Conant G."/>
            <person name="Drula E."/>
            <person name="Henrissat B."/>
            <person name="Hansel C."/>
            <person name="Singer S."/>
            <person name="Hutchinson M.I."/>
            <person name="de Vries R.P."/>
            <person name="Natvig D.O."/>
            <person name="Powell A.J."/>
            <person name="Tsang A."/>
            <person name="Grigoriev I.V."/>
        </authorList>
    </citation>
    <scope>NUCLEOTIDE SEQUENCE [LARGE SCALE GENOMIC DNA]</scope>
    <source>
        <strain evidence="1 2">CBS 494.80</strain>
    </source>
</reference>
<comment type="caution">
    <text evidence="1">The sequence shown here is derived from an EMBL/GenBank/DDBJ whole genome shotgun (WGS) entry which is preliminary data.</text>
</comment>
<dbReference type="EMBL" id="JAZHXI010000007">
    <property type="protein sequence ID" value="KAL2070101.1"/>
    <property type="molecule type" value="Genomic_DNA"/>
</dbReference>
<keyword evidence="2" id="KW-1185">Reference proteome</keyword>
<accession>A0ABR4CKT5</accession>
<gene>
    <name evidence="1" type="ORF">VTL71DRAFT_14781</name>
</gene>
<dbReference type="Proteomes" id="UP001595075">
    <property type="component" value="Unassembled WGS sequence"/>
</dbReference>